<sequence>MLRQGGKDTPLGPAELTAAAVPLPADGTVALQLTGAPVTARAAQRAELVLTGLTARLRASAEGKADQAVDCGAYAGGETLGSVAVAAAPPDQRAAPLEEPVRPAAGLKVTFDVDAVNTVAKIGADIAIKGELETFLDIFAPPPSPLTGTIKLYDVKNAYLVVFRFMPVHNSINFPPATVKGSTTVDVSQQPWVAKIDTVSDIHLRLYDVRQDGVDLRVGGNCRTAKPMRVPLKGDITLVPGAKSVFKTKADLPAFTGCGTKEDLDPLIGGLVSGPDNPMTVTLTLKCIDTNCAPPR</sequence>
<keyword evidence="2" id="KW-1185">Reference proteome</keyword>
<evidence type="ECO:0000313" key="2">
    <source>
        <dbReference type="Proteomes" id="UP001596512"/>
    </source>
</evidence>
<dbReference type="EMBL" id="JBHTEY010000004">
    <property type="protein sequence ID" value="MFC7614716.1"/>
    <property type="molecule type" value="Genomic_DNA"/>
</dbReference>
<organism evidence="1 2">
    <name type="scientific">Actinokineospora soli</name>
    <dbReference type="NCBI Taxonomy" id="1048753"/>
    <lineage>
        <taxon>Bacteria</taxon>
        <taxon>Bacillati</taxon>
        <taxon>Actinomycetota</taxon>
        <taxon>Actinomycetes</taxon>
        <taxon>Pseudonocardiales</taxon>
        <taxon>Pseudonocardiaceae</taxon>
        <taxon>Actinokineospora</taxon>
    </lineage>
</organism>
<comment type="caution">
    <text evidence="1">The sequence shown here is derived from an EMBL/GenBank/DDBJ whole genome shotgun (WGS) entry which is preliminary data.</text>
</comment>
<name>A0ABW2TMJ3_9PSEU</name>
<protein>
    <submittedName>
        <fullName evidence="1">Uncharacterized protein</fullName>
    </submittedName>
</protein>
<reference evidence="2" key="1">
    <citation type="journal article" date="2019" name="Int. J. Syst. Evol. Microbiol.">
        <title>The Global Catalogue of Microorganisms (GCM) 10K type strain sequencing project: providing services to taxonomists for standard genome sequencing and annotation.</title>
        <authorList>
            <consortium name="The Broad Institute Genomics Platform"/>
            <consortium name="The Broad Institute Genome Sequencing Center for Infectious Disease"/>
            <person name="Wu L."/>
            <person name="Ma J."/>
        </authorList>
    </citation>
    <scope>NUCLEOTIDE SEQUENCE [LARGE SCALE GENOMIC DNA]</scope>
    <source>
        <strain evidence="2">JCM 17695</strain>
    </source>
</reference>
<proteinExistence type="predicted"/>
<evidence type="ECO:0000313" key="1">
    <source>
        <dbReference type="EMBL" id="MFC7614716.1"/>
    </source>
</evidence>
<dbReference type="Proteomes" id="UP001596512">
    <property type="component" value="Unassembled WGS sequence"/>
</dbReference>
<accession>A0ABW2TMJ3</accession>
<gene>
    <name evidence="1" type="ORF">ACFQV2_15465</name>
</gene>